<reference evidence="1" key="1">
    <citation type="submission" date="2021-01" db="EMBL/GenBank/DDBJ databases">
        <title>Whole genome shotgun sequence of Spirilliplanes yamanashiensis NBRC 15828.</title>
        <authorList>
            <person name="Komaki H."/>
            <person name="Tamura T."/>
        </authorList>
    </citation>
    <scope>NUCLEOTIDE SEQUENCE</scope>
    <source>
        <strain evidence="1">NBRC 15828</strain>
    </source>
</reference>
<dbReference type="AlphaFoldDB" id="A0A8J3Y6T8"/>
<dbReference type="EMBL" id="BOOY01000009">
    <property type="protein sequence ID" value="GIJ02363.1"/>
    <property type="molecule type" value="Genomic_DNA"/>
</dbReference>
<dbReference type="Proteomes" id="UP000652013">
    <property type="component" value="Unassembled WGS sequence"/>
</dbReference>
<keyword evidence="2" id="KW-1185">Reference proteome</keyword>
<evidence type="ECO:0000313" key="2">
    <source>
        <dbReference type="Proteomes" id="UP000652013"/>
    </source>
</evidence>
<sequence>MQAASLETRGKVQYLEVDGPQTREQAATYLATLVNSRCDLILSVGDAANGAVVAAAPTYTNVRFVLVGTGARRDNVSVVEEQEPAAISRTVEALVAEALKG</sequence>
<dbReference type="Gene3D" id="3.40.50.2300">
    <property type="match status" value="1"/>
</dbReference>
<proteinExistence type="predicted"/>
<name>A0A8J3Y6T8_9ACTN</name>
<evidence type="ECO:0000313" key="1">
    <source>
        <dbReference type="EMBL" id="GIJ02363.1"/>
    </source>
</evidence>
<protein>
    <submittedName>
        <fullName evidence="1">Uncharacterized protein</fullName>
    </submittedName>
</protein>
<comment type="caution">
    <text evidence="1">The sequence shown here is derived from an EMBL/GenBank/DDBJ whole genome shotgun (WGS) entry which is preliminary data.</text>
</comment>
<accession>A0A8J3Y6T8</accession>
<gene>
    <name evidence="1" type="ORF">Sya03_17150</name>
</gene>
<organism evidence="1 2">
    <name type="scientific">Spirilliplanes yamanashiensis</name>
    <dbReference type="NCBI Taxonomy" id="42233"/>
    <lineage>
        <taxon>Bacteria</taxon>
        <taxon>Bacillati</taxon>
        <taxon>Actinomycetota</taxon>
        <taxon>Actinomycetes</taxon>
        <taxon>Micromonosporales</taxon>
        <taxon>Micromonosporaceae</taxon>
        <taxon>Spirilliplanes</taxon>
    </lineage>
</organism>